<dbReference type="GO" id="GO:0003747">
    <property type="term" value="F:translation release factor activity"/>
    <property type="evidence" value="ECO:0007669"/>
    <property type="project" value="InterPro"/>
</dbReference>
<dbReference type="InterPro" id="IPR024049">
    <property type="entry name" value="eRF1_1_sf"/>
</dbReference>
<dbReference type="SUPFAM" id="SSF53137">
    <property type="entry name" value="Translational machinery components"/>
    <property type="match status" value="1"/>
</dbReference>
<dbReference type="Gene3D" id="3.40.605.10">
    <property type="entry name" value="Aldehyde Dehydrogenase, Chain A, domain 1"/>
    <property type="match status" value="1"/>
</dbReference>
<evidence type="ECO:0000313" key="11">
    <source>
        <dbReference type="Proteomes" id="UP000434101"/>
    </source>
</evidence>
<dbReference type="EMBL" id="WUYX01000023">
    <property type="protein sequence ID" value="MXV61652.1"/>
    <property type="molecule type" value="Genomic_DNA"/>
</dbReference>
<keyword evidence="3" id="KW-0963">Cytoplasm</keyword>
<dbReference type="AlphaFoldDB" id="A0A6B0VLK6"/>
<dbReference type="InterPro" id="IPR016163">
    <property type="entry name" value="Ald_DH_C"/>
</dbReference>
<dbReference type="SUPFAM" id="SSF53720">
    <property type="entry name" value="ALDH-like"/>
    <property type="match status" value="1"/>
</dbReference>
<gene>
    <name evidence="10" type="ORF">GS429_06155</name>
</gene>
<dbReference type="InterPro" id="IPR042226">
    <property type="entry name" value="eFR1_2_sf"/>
</dbReference>
<evidence type="ECO:0000256" key="5">
    <source>
        <dbReference type="SAM" id="MobiDB-lite"/>
    </source>
</evidence>
<dbReference type="InterPro" id="IPR005140">
    <property type="entry name" value="eRF1_Pelota-like_N"/>
</dbReference>
<evidence type="ECO:0000313" key="10">
    <source>
        <dbReference type="EMBL" id="MXV61652.1"/>
    </source>
</evidence>
<protein>
    <submittedName>
        <fullName evidence="10">Aldehyde dehydrogenase family protein</fullName>
    </submittedName>
</protein>
<evidence type="ECO:0000256" key="3">
    <source>
        <dbReference type="ARBA" id="ARBA00022490"/>
    </source>
</evidence>
<dbReference type="Pfam" id="PF00171">
    <property type="entry name" value="Aldedh"/>
    <property type="match status" value="1"/>
</dbReference>
<evidence type="ECO:0000259" key="6">
    <source>
        <dbReference type="Pfam" id="PF00171"/>
    </source>
</evidence>
<evidence type="ECO:0000259" key="8">
    <source>
        <dbReference type="Pfam" id="PF03464"/>
    </source>
</evidence>
<dbReference type="Proteomes" id="UP000434101">
    <property type="component" value="Unassembled WGS sequence"/>
</dbReference>
<organism evidence="10 11">
    <name type="scientific">Natronorubrum halalkaliphilum</name>
    <dbReference type="NCBI Taxonomy" id="2691917"/>
    <lineage>
        <taxon>Archaea</taxon>
        <taxon>Methanobacteriati</taxon>
        <taxon>Methanobacteriota</taxon>
        <taxon>Stenosarchaea group</taxon>
        <taxon>Halobacteria</taxon>
        <taxon>Halobacteriales</taxon>
        <taxon>Natrialbaceae</taxon>
        <taxon>Natronorubrum</taxon>
    </lineage>
</organism>
<comment type="subcellular location">
    <subcellularLocation>
        <location evidence="1">Cytoplasm</location>
    </subcellularLocation>
</comment>
<sequence length="506" mass="56013">MGPLNHAEHFESVLEYVDVGVSGGVFSRDITQALNTARRIDAGSAYVNEWFGGSIETPFGGMKRSGIGREKGLEALDSHLQTKNISVTLEERDRYSTAVGHAFARTRHECAGKWLNSPVLVTSVPADLTRSRSRRWIGTHNDVHSYDIMSLASYELHERLDRLSSASADRDILVTVAVPPEESIGEARQPVETDYAEASQLDERSFPKPLTDALETVRSELNEYDEVPENGLAIYAGAPDGDLITSVFDDLPVAIDESIYRHANEFDLEPLEDVTEPESNYRLLVVERGGAALGRLDDEGVDPVETFESQVPGKSSAGGQSAERFERDRERQKREFFDEVAERAERAFLDEDLDGILLGGTTGTIENFREEATLDHRLEELLIGEFAVEYAGEQGLRQLAEKGEEAIDERDRVGARETLATFFEAVRDDDQPVAYGREEVDDALEFDAVETLLLSTALEGTDLQTFGDRADEQGGETVVLPDDFPDGNRFVEAFDGVGALLRFPIE</sequence>
<name>A0A6B0VLK6_9EURY</name>
<reference evidence="10 11" key="1">
    <citation type="submission" date="2020-01" db="EMBL/GenBank/DDBJ databases">
        <title>Natronorubrum sp. JWXQ-INN 674 isolated from Inner Mongolia Autonomous Region of China.</title>
        <authorList>
            <person name="Xue Q."/>
        </authorList>
    </citation>
    <scope>NUCLEOTIDE SEQUENCE [LARGE SCALE GENOMIC DNA]</scope>
    <source>
        <strain evidence="10 11">JWXQ-INN-674</strain>
    </source>
</reference>
<dbReference type="Pfam" id="PF03465">
    <property type="entry name" value="eRF1_3"/>
    <property type="match status" value="1"/>
</dbReference>
<evidence type="ECO:0000256" key="4">
    <source>
        <dbReference type="ARBA" id="ARBA00022917"/>
    </source>
</evidence>
<dbReference type="Gene3D" id="3.40.309.10">
    <property type="entry name" value="Aldehyde Dehydrogenase, Chain A, domain 2"/>
    <property type="match status" value="1"/>
</dbReference>
<dbReference type="Pfam" id="PF03463">
    <property type="entry name" value="eRF1_1"/>
    <property type="match status" value="1"/>
</dbReference>
<dbReference type="InterPro" id="IPR016162">
    <property type="entry name" value="Ald_DH_N"/>
</dbReference>
<evidence type="ECO:0000259" key="7">
    <source>
        <dbReference type="Pfam" id="PF03463"/>
    </source>
</evidence>
<feature type="compositionally biased region" description="Polar residues" evidence="5">
    <location>
        <begin position="308"/>
        <end position="319"/>
    </location>
</feature>
<dbReference type="Gene3D" id="3.30.1330.30">
    <property type="match status" value="1"/>
</dbReference>
<accession>A0A6B0VLK6</accession>
<dbReference type="Pfam" id="PF03464">
    <property type="entry name" value="eRF1_2"/>
    <property type="match status" value="1"/>
</dbReference>
<dbReference type="InterPro" id="IPR004403">
    <property type="entry name" value="Peptide_chain-rel_eRF1/aRF1"/>
</dbReference>
<dbReference type="InterPro" id="IPR005141">
    <property type="entry name" value="eRF1_2"/>
</dbReference>
<feature type="domain" description="eRF1" evidence="9">
    <location>
        <begin position="416"/>
        <end position="505"/>
    </location>
</feature>
<proteinExistence type="inferred from homology"/>
<comment type="caution">
    <text evidence="10">The sequence shown here is derived from an EMBL/GenBank/DDBJ whole genome shotgun (WGS) entry which is preliminary data.</text>
</comment>
<dbReference type="InterPro" id="IPR005142">
    <property type="entry name" value="eRF1_3"/>
</dbReference>
<keyword evidence="4" id="KW-0648">Protein biosynthesis</keyword>
<comment type="similarity">
    <text evidence="2">Belongs to the eukaryotic release factor 1 family.</text>
</comment>
<feature type="domain" description="eRF1" evidence="8">
    <location>
        <begin position="281"/>
        <end position="408"/>
    </location>
</feature>
<feature type="domain" description="eRF1/Pelota-like N-terminal" evidence="7">
    <location>
        <begin position="160"/>
        <end position="273"/>
    </location>
</feature>
<dbReference type="PANTHER" id="PTHR10113">
    <property type="entry name" value="PEPTIDE CHAIN RELEASE FACTOR SUBUNIT 1"/>
    <property type="match status" value="1"/>
</dbReference>
<feature type="region of interest" description="Disordered" evidence="5">
    <location>
        <begin position="308"/>
        <end position="330"/>
    </location>
</feature>
<dbReference type="InterPro" id="IPR029064">
    <property type="entry name" value="Ribosomal_eL30-like_sf"/>
</dbReference>
<keyword evidence="11" id="KW-1185">Reference proteome</keyword>
<dbReference type="InterPro" id="IPR016161">
    <property type="entry name" value="Ald_DH/histidinol_DH"/>
</dbReference>
<dbReference type="Gene3D" id="3.30.960.10">
    <property type="entry name" value="eRF1 domain 1"/>
    <property type="match status" value="1"/>
</dbReference>
<evidence type="ECO:0000259" key="9">
    <source>
        <dbReference type="Pfam" id="PF03465"/>
    </source>
</evidence>
<dbReference type="GO" id="GO:0016620">
    <property type="term" value="F:oxidoreductase activity, acting on the aldehyde or oxo group of donors, NAD or NADP as acceptor"/>
    <property type="evidence" value="ECO:0007669"/>
    <property type="project" value="InterPro"/>
</dbReference>
<feature type="domain" description="Aldehyde dehydrogenase" evidence="6">
    <location>
        <begin position="17"/>
        <end position="85"/>
    </location>
</feature>
<evidence type="ECO:0000256" key="2">
    <source>
        <dbReference type="ARBA" id="ARBA00005326"/>
    </source>
</evidence>
<dbReference type="Gene3D" id="3.30.420.60">
    <property type="entry name" value="eRF1 domain 2"/>
    <property type="match status" value="1"/>
</dbReference>
<dbReference type="SUPFAM" id="SSF55481">
    <property type="entry name" value="N-terminal domain of eukaryotic peptide chain release factor subunit 1, ERF1"/>
    <property type="match status" value="1"/>
</dbReference>
<dbReference type="SUPFAM" id="SSF55315">
    <property type="entry name" value="L30e-like"/>
    <property type="match status" value="1"/>
</dbReference>
<dbReference type="InterPro" id="IPR015590">
    <property type="entry name" value="Aldehyde_DH_dom"/>
</dbReference>
<evidence type="ECO:0000256" key="1">
    <source>
        <dbReference type="ARBA" id="ARBA00004496"/>
    </source>
</evidence>